<feature type="chain" id="PRO_5033985676" evidence="10">
    <location>
        <begin position="32"/>
        <end position="3390"/>
    </location>
</feature>
<dbReference type="PANTHER" id="PTHR11339">
    <property type="entry name" value="EXTRACELLULAR MATRIX GLYCOPROTEIN RELATED"/>
    <property type="match status" value="1"/>
</dbReference>
<evidence type="ECO:0000259" key="13">
    <source>
        <dbReference type="PROSITE" id="PS51233"/>
    </source>
</evidence>
<evidence type="ECO:0000256" key="6">
    <source>
        <dbReference type="ARBA" id="ARBA00023157"/>
    </source>
</evidence>
<keyword evidence="2" id="KW-0964">Secreted</keyword>
<evidence type="ECO:0000256" key="10">
    <source>
        <dbReference type="SAM" id="SignalP"/>
    </source>
</evidence>
<dbReference type="SMART" id="SM00216">
    <property type="entry name" value="VWD"/>
    <property type="match status" value="4"/>
</dbReference>
<dbReference type="PANTHER" id="PTHR11339:SF408">
    <property type="entry name" value="MUCIN-5B"/>
    <property type="match status" value="1"/>
</dbReference>
<evidence type="ECO:0000313" key="16">
    <source>
        <dbReference type="Proteomes" id="UP000694701"/>
    </source>
</evidence>
<evidence type="ECO:0000313" key="15">
    <source>
        <dbReference type="Ensembl" id="ENSCCRP00020072085.1"/>
    </source>
</evidence>
<dbReference type="FunFam" id="2.10.25.10:FF:000674">
    <property type="entry name" value="Mucin-2"/>
    <property type="match status" value="1"/>
</dbReference>
<dbReference type="PROSITE" id="PS50184">
    <property type="entry name" value="VWFC_2"/>
    <property type="match status" value="1"/>
</dbReference>
<dbReference type="InterPro" id="IPR006207">
    <property type="entry name" value="Cys_knot_C"/>
</dbReference>
<feature type="domain" description="VWFD" evidence="13">
    <location>
        <begin position="2732"/>
        <end position="2907"/>
    </location>
</feature>
<dbReference type="Pfam" id="PF01826">
    <property type="entry name" value="TIL"/>
    <property type="match status" value="2"/>
</dbReference>
<dbReference type="PROSITE" id="PS51446">
    <property type="entry name" value="PACIFASTIN"/>
    <property type="match status" value="1"/>
</dbReference>
<dbReference type="InterPro" id="IPR001007">
    <property type="entry name" value="VWF_dom"/>
</dbReference>
<evidence type="ECO:0000256" key="9">
    <source>
        <dbReference type="SAM" id="MobiDB-lite"/>
    </source>
</evidence>
<feature type="domain" description="VWFC" evidence="12">
    <location>
        <begin position="3155"/>
        <end position="3221"/>
    </location>
</feature>
<dbReference type="PROSITE" id="PS01225">
    <property type="entry name" value="CTCK_2"/>
    <property type="match status" value="1"/>
</dbReference>
<dbReference type="InterPro" id="IPR014853">
    <property type="entry name" value="VWF/SSPO/ZAN-like_Cys-rich_dom"/>
</dbReference>
<proteinExistence type="predicted"/>
<feature type="disulfide bond" evidence="8">
    <location>
        <begin position="3326"/>
        <end position="3378"/>
    </location>
</feature>
<feature type="region of interest" description="Disordered" evidence="9">
    <location>
        <begin position="2145"/>
        <end position="2352"/>
    </location>
</feature>
<comment type="subcellular location">
    <subcellularLocation>
        <location evidence="1">Secreted</location>
    </subcellularLocation>
</comment>
<evidence type="ECO:0000256" key="8">
    <source>
        <dbReference type="PROSITE-ProRule" id="PRU00039"/>
    </source>
</evidence>
<keyword evidence="7" id="KW-0325">Glycoprotein</keyword>
<feature type="region of interest" description="Disordered" evidence="9">
    <location>
        <begin position="1259"/>
        <end position="1371"/>
    </location>
</feature>
<protein>
    <submittedName>
        <fullName evidence="15">Mucin 5.1, oligomeric mucus/gel-forming</fullName>
    </submittedName>
</protein>
<feature type="region of interest" description="Disordered" evidence="9">
    <location>
        <begin position="1883"/>
        <end position="2030"/>
    </location>
</feature>
<dbReference type="InterPro" id="IPR050780">
    <property type="entry name" value="Mucin_vWF_Thrombospondin_sf"/>
</dbReference>
<evidence type="ECO:0000256" key="3">
    <source>
        <dbReference type="ARBA" id="ARBA00022729"/>
    </source>
</evidence>
<dbReference type="SMART" id="SM00832">
    <property type="entry name" value="C8"/>
    <property type="match status" value="4"/>
</dbReference>
<evidence type="ECO:0000256" key="7">
    <source>
        <dbReference type="ARBA" id="ARBA00023180"/>
    </source>
</evidence>
<organism evidence="15 16">
    <name type="scientific">Cyprinus carpio</name>
    <name type="common">Common carp</name>
    <dbReference type="NCBI Taxonomy" id="7962"/>
    <lineage>
        <taxon>Eukaryota</taxon>
        <taxon>Metazoa</taxon>
        <taxon>Chordata</taxon>
        <taxon>Craniata</taxon>
        <taxon>Vertebrata</taxon>
        <taxon>Euteleostomi</taxon>
        <taxon>Actinopterygii</taxon>
        <taxon>Neopterygii</taxon>
        <taxon>Teleostei</taxon>
        <taxon>Ostariophysi</taxon>
        <taxon>Cypriniformes</taxon>
        <taxon>Cyprinidae</taxon>
        <taxon>Cyprininae</taxon>
        <taxon>Cyprinus</taxon>
    </lineage>
</organism>
<dbReference type="FunFam" id="2.10.25.10:FF:000153">
    <property type="entry name" value="MUC5B isoform 1"/>
    <property type="match status" value="1"/>
</dbReference>
<keyword evidence="3 10" id="KW-0732">Signal</keyword>
<evidence type="ECO:0000256" key="1">
    <source>
        <dbReference type="ARBA" id="ARBA00004613"/>
    </source>
</evidence>
<evidence type="ECO:0000256" key="2">
    <source>
        <dbReference type="ARBA" id="ARBA00022525"/>
    </source>
</evidence>
<feature type="domain" description="CTCK" evidence="11">
    <location>
        <begin position="3297"/>
        <end position="3384"/>
    </location>
</feature>
<dbReference type="SUPFAM" id="SSF57567">
    <property type="entry name" value="Serine protease inhibitors"/>
    <property type="match status" value="3"/>
</dbReference>
<dbReference type="GO" id="GO:0030414">
    <property type="term" value="F:peptidase inhibitor activity"/>
    <property type="evidence" value="ECO:0007669"/>
    <property type="project" value="InterPro"/>
</dbReference>
<feature type="compositionally biased region" description="Low complexity" evidence="9">
    <location>
        <begin position="1259"/>
        <end position="1297"/>
    </location>
</feature>
<dbReference type="InterPro" id="IPR002919">
    <property type="entry name" value="TIL_dom"/>
</dbReference>
<comment type="caution">
    <text evidence="8">Lacks conserved residue(s) required for the propagation of feature annotation.</text>
</comment>
<dbReference type="Proteomes" id="UP000694701">
    <property type="component" value="Unplaced"/>
</dbReference>
<feature type="region of interest" description="Disordered" evidence="9">
    <location>
        <begin position="1486"/>
        <end position="1770"/>
    </location>
</feature>
<accession>A0A8C2HZ57</accession>
<keyword evidence="4" id="KW-0677">Repeat</keyword>
<evidence type="ECO:0000259" key="12">
    <source>
        <dbReference type="PROSITE" id="PS50184"/>
    </source>
</evidence>
<dbReference type="SMART" id="SM00214">
    <property type="entry name" value="VWC"/>
    <property type="match status" value="5"/>
</dbReference>
<evidence type="ECO:0000259" key="14">
    <source>
        <dbReference type="PROSITE" id="PS51446"/>
    </source>
</evidence>
<dbReference type="GO" id="GO:0031012">
    <property type="term" value="C:extracellular matrix"/>
    <property type="evidence" value="ECO:0007669"/>
    <property type="project" value="TreeGrafter"/>
</dbReference>
<feature type="domain" description="VWFD" evidence="13">
    <location>
        <begin position="415"/>
        <end position="597"/>
    </location>
</feature>
<dbReference type="Pfam" id="PF25962">
    <property type="entry name" value="TIL_OTOGL_Mucin"/>
    <property type="match status" value="1"/>
</dbReference>
<dbReference type="InterPro" id="IPR008037">
    <property type="entry name" value="Pacifastin_dom"/>
</dbReference>
<name>A0A8C2HZ57_CYPCA</name>
<evidence type="ECO:0000259" key="11">
    <source>
        <dbReference type="PROSITE" id="PS01225"/>
    </source>
</evidence>
<dbReference type="Pfam" id="PF08742">
    <property type="entry name" value="C8"/>
    <property type="match status" value="4"/>
</dbReference>
<dbReference type="Pfam" id="PF23244">
    <property type="entry name" value="VWF"/>
    <property type="match status" value="1"/>
</dbReference>
<dbReference type="Gene3D" id="2.10.25.10">
    <property type="entry name" value="Laminin"/>
    <property type="match status" value="3"/>
</dbReference>
<dbReference type="InterPro" id="IPR025155">
    <property type="entry name" value="WxxW_domain"/>
</dbReference>
<feature type="domain" description="Pacifastin" evidence="14">
    <location>
        <begin position="843"/>
        <end position="876"/>
    </location>
</feature>
<keyword evidence="6 8" id="KW-1015">Disulfide bond</keyword>
<dbReference type="Pfam" id="PF13330">
    <property type="entry name" value="Mucin2_WxxW"/>
    <property type="match status" value="4"/>
</dbReference>
<dbReference type="SMART" id="SM00215">
    <property type="entry name" value="VWC_out"/>
    <property type="match status" value="2"/>
</dbReference>
<feature type="region of interest" description="Disordered" evidence="9">
    <location>
        <begin position="2561"/>
        <end position="2592"/>
    </location>
</feature>
<dbReference type="PROSITE" id="PS01208">
    <property type="entry name" value="VWFC_1"/>
    <property type="match status" value="1"/>
</dbReference>
<evidence type="ECO:0000256" key="5">
    <source>
        <dbReference type="ARBA" id="ARBA00023008"/>
    </source>
</evidence>
<dbReference type="PROSITE" id="PS51233">
    <property type="entry name" value="VWFD"/>
    <property type="match status" value="4"/>
</dbReference>
<feature type="disulfide bond" evidence="8">
    <location>
        <begin position="3322"/>
        <end position="3376"/>
    </location>
</feature>
<feature type="compositionally biased region" description="Low complexity" evidence="9">
    <location>
        <begin position="1306"/>
        <end position="1371"/>
    </location>
</feature>
<dbReference type="Ensembl" id="ENSCCRT00020079158.1">
    <property type="protein sequence ID" value="ENSCCRP00020072085.1"/>
    <property type="gene ID" value="ENSCCRG00020033695.1"/>
</dbReference>
<reference evidence="15" key="1">
    <citation type="submission" date="2025-08" db="UniProtKB">
        <authorList>
            <consortium name="Ensembl"/>
        </authorList>
    </citation>
    <scope>IDENTIFICATION</scope>
</reference>
<feature type="region of interest" description="Disordered" evidence="9">
    <location>
        <begin position="2471"/>
        <end position="2516"/>
    </location>
</feature>
<feature type="domain" description="VWFD" evidence="13">
    <location>
        <begin position="73"/>
        <end position="246"/>
    </location>
</feature>
<feature type="signal peptide" evidence="10">
    <location>
        <begin position="1"/>
        <end position="31"/>
    </location>
</feature>
<dbReference type="InterPro" id="IPR058753">
    <property type="entry name" value="TIL_OTOGL_Mucin"/>
</dbReference>
<feature type="domain" description="VWFD" evidence="13">
    <location>
        <begin position="875"/>
        <end position="1044"/>
    </location>
</feature>
<evidence type="ECO:0000256" key="4">
    <source>
        <dbReference type="ARBA" id="ARBA00022737"/>
    </source>
</evidence>
<dbReference type="InterPro" id="IPR001846">
    <property type="entry name" value="VWF_type-D"/>
</dbReference>
<dbReference type="Pfam" id="PF00094">
    <property type="entry name" value="VWD"/>
    <property type="match status" value="4"/>
</dbReference>
<sequence>MVVFSMGTVRMSQIWMLRWVVLLVGLQSVQADFMKDYGTMDVTMDVMWPTTTAFSMTKVPVTTVEPNPDHRSTVCSTWGNFHFKTFDGQFFQVTDTCNYVMTVMCDIPISDFNIQMQRETVNGSITFSTVTIELEGTVIKITNGDITMDKEKVSVPINKNGIQIEGSPTSVKISNKHGVTVFWEEDNYLTIELPEKYQGLTCGLCGDFNGNKHDDITVSGPAKWKVSTPMTETCEEVTLPSRDQCDQTSVCQQYLSRPGFADCYRVMDMGSFEKACEVDLCQCYGNHDCLCNTLTEISRQCTHAGGNPGTWRTEQLCPKTCPLNLQYMECGSPCKNTCSDPTASLLCKEHCVDGCFCPIGTVEDNIGQSGCVNVNECPCEHNGAVYRSGESYKQACKKCVCTAGHWTCTYLECPGICSVVGGSHVTTYDGKTFTFSGNCDYILTKHSNDSDIAVVGNLAKCDPARKDTCLNSITLVISGTTITFSSGGSVTVNKISPYMLPFTTGSVSIFQPSSSFIIADMKSLRLEIQLAPVMQLYIVASTEEKGKMSGLCGNYNDIQSDDFKTTSGIIEGTPTSFVNFWKQNCEDLEITFDNPCSLNIETEQLAKDWCSRLTNPNGSFAACHSVICPEMYYQWCVYDTCKCADIKKCMCAAVSNYAHACAARGIILQGWMDSDPCDMISKCSGNMRYSYGVTSCGSTCRSLSEPDNTCQGSFTPVDGCTCSEGTYLNEGGSCVHAEQCPCYYGNQVIEPSAVFYKDGAKCTCDLGKLHCSSQEDCVAPMTFFKCSNHGEKGTECQRTCEKQDPNNCVSMGCISGCMCPDDLLADGKGGCVKRDKCPCTHNGVLYSPGEQVQQDCNTCTCTNGMWTCTKKACYGTCTIYGEGHFRTFDGRRYSFHGDCEHTIAHDYCDTNPSPSFRLVTENIPCATTNSICSKSINLFFGKYEMILSEEEDVKVIESNGTEYRYQISSAGIYVVIEVEGLLNLIWDKKTSVMIQLNPKLKGKVCGLCGNFDGNANNDFMKHNGEVVTDPDDFGNSWKVKPSCPDVTNVMHPCDANPHRRAWAIKQCRIITSPVFADCHSLVDSGPYYDACERDTCACDSGGDCDCLCTAVAAYAAECRKRGACVAWRRPNFCPLFCDYYNNSPEECEWHYKPCGSTCMKTCKNPSGTCSDQIPPLEGCFLQCPSERPYLREETMKCVTEEECKDCVYNGKVFPRGSVIYETTDGNGVCFTALCDSNGEKIRIITESCGTTASTPFTFTTTPETTLTTTTTTTPTTTTTGTSTPTSTETSTTTITIPPCEPEDQCTPSTTSPSTLTSTSSTTTVTSTPTTVTITPTSTGTPSTITSTTSPTTGTTTPTSTETSTVTPSTISTTTATTTTPFCTLTCTWSDWTDGNTPSTEPEGFETEPIDVLWKSKKITCQSPEEIECRAVNYPQKSLQDLGQTVYCNTSFGLSCSNEDNANRIPPLCYNYEIRVKCCEPQDHCTPSTTSPSTLTSTTSTTTVTSTPTTVTITPTSTETPSTISTTTATTTTPTSTPTSTETSPTTVTITPTSTGTPSTITSTTSPTTGTTTPTSTETSTVTPTTPTSTETSTVTPTTPTSTETSTVTPTTPTSTETSTVTPTTPTSTETSTVTPTTPTSTETSTVTPTTPTSTETSTVTPTTPTSTETSTVTPTTPTSTETSTVTPTTPTSTETSTVTPTTPTSTETSTVTPTTPTSTETSTVTPTTPTSTETSTVTPTTPTSTETSTVTPTTPTSTETSTVTPSTISTTTATTTTPFCTLTCTWSDWTDGNTPSTEPEGFETEPIDVLWKSKKITCQSPEEIECRAVNYPQKSLQDLGQTVYCNTSFGLSCSNEDNANRIPPLCYNYEIRVKCCEPQDHCTPSTTTTTATTTTPTSTPTSTETSPTTVTITPTSTGTPSTITSTTSPTTGTTTPTSTETSTVTPTTPTSTETSTVTPTTPTSTETSTVTPTTPTSTETSTVTPTTPTSTETSTVTPTTPTSTETSTVTPTTPTSTETSTVTPTTPTTTTVTTSPYTCVRCKWSSWINSNIPSTEPEGFETEPIDTLWNSGKITCQNPEEIKCRAVDYPQKSLEDLGQTVYCNTSFGLSCSNEENADGTPPLCYNYEISVKCCKDICITSTMSPSTPTPTTVTSTSTSTSTETSTITPTTVTTTPTTVTITPTSTETPSTTTETTPSTTVTISPTSTETTPSTTVTISPTSTETTPSTTVTISPTSTETTPSTTVTISPTSTETTPSTTVTISPTSTETTPSTTVTISPTSTETTPSTTVTISPTSTETTPSTTVTISPTSTETTPSTTVTISPTSTETTPSTTVTITPTSTETPSTTSTTSVTTTPYTCIHCKWSSWVNSNTPSTKPQGFETEPIDTLWNSGKITCQNPEEIKCRAVDYPQKSLEDLGQIIYCNTSFGLSCSNEDNADGMSPLCYNYEIRVKCCEDTCITSTMSTSTPTSTTIVTSTSTSTESSTITPTTITTTPTTTETPSTTTGTTTTPSTEISTITSITTSTGTSTSMPTETTPTTTVTIRPTSTETFTTTTVTPTTVTMTPTSTETLSSTSTITGTTPTSTKTSTRTFPTTTKFIVETKTTVNITSRPVPPPQTCECTYLNATYPSTIYNQTDQAGWCYIAYCNSSCDIVKQSQQCKPPPSDCAQFKRKHKESWIEDCRNKTCINGNVTSKPLQCDKTDIPTCTNGIKPKKVSYNNGCCFKYECECKCSGWGDPHYKTFDGTYYAFQGNCTYVLFKEIIPRYNISVHVKNYYCDVKNNLACPEYVVVNYKSYKIKLTSNTREVQVYVNDELKQLTYINNDFFITTSGMAVIVNITEIKVDISVNHQGFEINLPFSYFHGNTEGQCGVCDNNRANDCRRPDGQIDPSCVNMAQLWMVPPGCKTPPTISPPPSPPPCNSTICDLIKSDMFMKCHGVIPYESYYEACKYDVCHMGNTSIGCSSLEAYALLCGKEGICVDWRTSNKLTKMCEYKCPSHKVYKGCGPKVEKTCSTRYNDMFVEKDCQDNNCHQTFTEGCYCPDDKYRVSSTIDTCTSYCDCIGPDGLPRQPGDTWTMDCHEYTCSNETFGIKTVPVGCPVEKACGPERKKIIENCCPTCVCDLELCLQKKCDVGYELAANKSEDSCCPPCVPKDVCVYNNTEYQPGVQIPTDPCIECNCLMDKDPKTHLHLIMCASIACAPCPDGFLPVKVEGECCETCRLNSCFYTAPDNSTHILKIGETYNYKCESATCQQTNDTFLIEKTIPTCPEINPDECVPGTLTLDEEGCCNTCEHRNCIRVKNTTDVTVNDCKSIHPIEVTSCSGHCDTESMYSMGANIMMHSCSCCREMKTSIKKVQLKCSDDRVIDHDYVYIESCKCTPVMCENQKTSG</sequence>
<dbReference type="SUPFAM" id="SSF57603">
    <property type="entry name" value="FnI-like domain"/>
    <property type="match status" value="3"/>
</dbReference>
<dbReference type="GO" id="GO:0005615">
    <property type="term" value="C:extracellular space"/>
    <property type="evidence" value="ECO:0007669"/>
    <property type="project" value="TreeGrafter"/>
</dbReference>
<keyword evidence="5" id="KW-0186">Copper</keyword>
<feature type="disulfide bond" evidence="8">
    <location>
        <begin position="3311"/>
        <end position="3360"/>
    </location>
</feature>
<dbReference type="CDD" id="cd19941">
    <property type="entry name" value="TIL"/>
    <property type="match status" value="4"/>
</dbReference>
<dbReference type="InterPro" id="IPR036084">
    <property type="entry name" value="Ser_inhib-like_sf"/>
</dbReference>
<dbReference type="SMART" id="SM00041">
    <property type="entry name" value="CT"/>
    <property type="match status" value="1"/>
</dbReference>